<evidence type="ECO:0000256" key="1">
    <source>
        <dbReference type="ARBA" id="ARBA00005698"/>
    </source>
</evidence>
<dbReference type="GO" id="GO:0008137">
    <property type="term" value="F:NADH dehydrogenase (ubiquinone) activity"/>
    <property type="evidence" value="ECO:0007669"/>
    <property type="project" value="UniProtKB-UniRule"/>
</dbReference>
<comment type="subcellular location">
    <subcellularLocation>
        <location evidence="2">Cell membrane</location>
        <topology evidence="2">Multi-pass membrane protein</topology>
    </subcellularLocation>
</comment>
<evidence type="ECO:0000256" key="2">
    <source>
        <dbReference type="RuleBase" id="RU004429"/>
    </source>
</evidence>
<comment type="function">
    <text evidence="2">NDH-1 shuttles electrons from NADH, via FMN and iron-sulfur (Fe-S) centers, to quinones in the respiratory chain. Couples the redox reaction to proton translocation (for every two electrons transferred, four hydrogen ions are translocated across the cytoplasmic membrane), and thus conserves the redox energy in a proton gradient.</text>
</comment>
<feature type="region of interest" description="Disordered" evidence="3">
    <location>
        <begin position="178"/>
        <end position="237"/>
    </location>
</feature>
<dbReference type="InterPro" id="IPR001457">
    <property type="entry name" value="NADH_UbQ/plastoQ_OxRdtase_su6"/>
</dbReference>
<dbReference type="Gene3D" id="1.20.120.1200">
    <property type="entry name" value="NADH-ubiquinone/plastoquinone oxidoreductase chain 6, subunit NuoJ"/>
    <property type="match status" value="1"/>
</dbReference>
<dbReference type="EMBL" id="JACDUR010000011">
    <property type="protein sequence ID" value="MBA2897334.1"/>
    <property type="molecule type" value="Genomic_DNA"/>
</dbReference>
<keyword evidence="2" id="KW-0520">NAD</keyword>
<keyword evidence="2" id="KW-0472">Membrane</keyword>
<proteinExistence type="inferred from homology"/>
<dbReference type="InterPro" id="IPR042106">
    <property type="entry name" value="Nuo/plastoQ_OxRdtase_6_NuoJ"/>
</dbReference>
<comment type="caution">
    <text evidence="4">The sequence shown here is derived from an EMBL/GenBank/DDBJ whole genome shotgun (WGS) entry which is preliminary data.</text>
</comment>
<gene>
    <name evidence="4" type="ORF">HNR30_008732</name>
</gene>
<dbReference type="GO" id="GO:0048038">
    <property type="term" value="F:quinone binding"/>
    <property type="evidence" value="ECO:0007669"/>
    <property type="project" value="UniProtKB-UniRule"/>
</dbReference>
<feature type="transmembrane region" description="Helical" evidence="2">
    <location>
        <begin position="104"/>
        <end position="124"/>
    </location>
</feature>
<keyword evidence="2" id="KW-0812">Transmembrane</keyword>
<comment type="similarity">
    <text evidence="1 2">Belongs to the complex I subunit 6 family.</text>
</comment>
<sequence length="237" mass="23821">MTTPVPPFFPPTGQEIVLILLGVVAIGSALLVVTTRQLVHAALWLVLAFGALAGCYLVLTAEFVAWVQVLIYVGAVIVLLLFGIMLTRAPIGRTADLDSGNKKVAVVVALATAGVLVTVVIDGFRHAYTPLEPGGGAAKALGTSVFRNWVLPFEALSVLLLAALIGAIVLSRTDIGPKGASSEATATDGPTPSAGAIPGAATPGAPPGAATPGAPPGSRPEATSRHDTPPNGESGGK</sequence>
<feature type="transmembrane region" description="Helical" evidence="2">
    <location>
        <begin position="16"/>
        <end position="34"/>
    </location>
</feature>
<feature type="transmembrane region" description="Helical" evidence="2">
    <location>
        <begin position="65"/>
        <end position="84"/>
    </location>
</feature>
<evidence type="ECO:0000313" key="5">
    <source>
        <dbReference type="Proteomes" id="UP000530928"/>
    </source>
</evidence>
<evidence type="ECO:0000256" key="3">
    <source>
        <dbReference type="SAM" id="MobiDB-lite"/>
    </source>
</evidence>
<feature type="compositionally biased region" description="Low complexity" evidence="3">
    <location>
        <begin position="189"/>
        <end position="212"/>
    </location>
</feature>
<keyword evidence="5" id="KW-1185">Reference proteome</keyword>
<dbReference type="Proteomes" id="UP000530928">
    <property type="component" value="Unassembled WGS sequence"/>
</dbReference>
<dbReference type="PANTHER" id="PTHR33269:SF17">
    <property type="entry name" value="NADH-UBIQUINONE OXIDOREDUCTASE CHAIN 6"/>
    <property type="match status" value="1"/>
</dbReference>
<dbReference type="RefSeq" id="WP_181616047.1">
    <property type="nucleotide sequence ID" value="NZ_BAABAM010000013.1"/>
</dbReference>
<organism evidence="4 5">
    <name type="scientific">Nonomuraea soli</name>
    <dbReference type="NCBI Taxonomy" id="1032476"/>
    <lineage>
        <taxon>Bacteria</taxon>
        <taxon>Bacillati</taxon>
        <taxon>Actinomycetota</taxon>
        <taxon>Actinomycetes</taxon>
        <taxon>Streptosporangiales</taxon>
        <taxon>Streptosporangiaceae</taxon>
        <taxon>Nonomuraea</taxon>
    </lineage>
</organism>
<name>A0A7W0CU14_9ACTN</name>
<comment type="catalytic activity">
    <reaction evidence="2">
        <text>a quinone + NADH + 5 H(+)(in) = a quinol + NAD(+) + 4 H(+)(out)</text>
        <dbReference type="Rhea" id="RHEA:57888"/>
        <dbReference type="ChEBI" id="CHEBI:15378"/>
        <dbReference type="ChEBI" id="CHEBI:24646"/>
        <dbReference type="ChEBI" id="CHEBI:57540"/>
        <dbReference type="ChEBI" id="CHEBI:57945"/>
        <dbReference type="ChEBI" id="CHEBI:132124"/>
    </reaction>
</comment>
<dbReference type="AlphaFoldDB" id="A0A7W0CU14"/>
<keyword evidence="2" id="KW-1003">Cell membrane</keyword>
<accession>A0A7W0CU14</accession>
<dbReference type="Pfam" id="PF00499">
    <property type="entry name" value="Oxidored_q3"/>
    <property type="match status" value="1"/>
</dbReference>
<keyword evidence="2" id="KW-0874">Quinone</keyword>
<dbReference type="FunFam" id="1.20.120.1200:FF:000007">
    <property type="entry name" value="NADH-quinone oxidoreductase subunit J"/>
    <property type="match status" value="1"/>
</dbReference>
<dbReference type="PANTHER" id="PTHR33269">
    <property type="entry name" value="NADH-UBIQUINONE OXIDOREDUCTASE CHAIN 6"/>
    <property type="match status" value="1"/>
</dbReference>
<dbReference type="EC" id="7.1.1.-" evidence="2"/>
<feature type="transmembrane region" description="Helical" evidence="2">
    <location>
        <begin position="149"/>
        <end position="170"/>
    </location>
</feature>
<reference evidence="4 5" key="1">
    <citation type="submission" date="2020-07" db="EMBL/GenBank/DDBJ databases">
        <title>Genomic Encyclopedia of Type Strains, Phase IV (KMG-IV): sequencing the most valuable type-strain genomes for metagenomic binning, comparative biology and taxonomic classification.</title>
        <authorList>
            <person name="Goeker M."/>
        </authorList>
    </citation>
    <scope>NUCLEOTIDE SEQUENCE [LARGE SCALE GENOMIC DNA]</scope>
    <source>
        <strain evidence="4 5">DSM 45533</strain>
    </source>
</reference>
<evidence type="ECO:0000313" key="4">
    <source>
        <dbReference type="EMBL" id="MBA2897334.1"/>
    </source>
</evidence>
<keyword evidence="2" id="KW-1133">Transmembrane helix</keyword>
<feature type="transmembrane region" description="Helical" evidence="2">
    <location>
        <begin position="41"/>
        <end position="59"/>
    </location>
</feature>
<protein>
    <recommendedName>
        <fullName evidence="2">NADH-quinone oxidoreductase subunit J</fullName>
        <ecNumber evidence="2">7.1.1.-</ecNumber>
    </recommendedName>
</protein>
<dbReference type="GO" id="GO:0005886">
    <property type="term" value="C:plasma membrane"/>
    <property type="evidence" value="ECO:0007669"/>
    <property type="project" value="UniProtKB-SubCell"/>
</dbReference>